<dbReference type="GO" id="GO:0006508">
    <property type="term" value="P:proteolysis"/>
    <property type="evidence" value="ECO:0007669"/>
    <property type="project" value="UniProtKB-KW"/>
</dbReference>
<dbReference type="InterPro" id="IPR051202">
    <property type="entry name" value="Peptidase_C40"/>
</dbReference>
<organism evidence="6 7">
    <name type="scientific">Parvibaculum sedimenti</name>
    <dbReference type="NCBI Taxonomy" id="2608632"/>
    <lineage>
        <taxon>Bacteria</taxon>
        <taxon>Pseudomonadati</taxon>
        <taxon>Pseudomonadota</taxon>
        <taxon>Alphaproteobacteria</taxon>
        <taxon>Hyphomicrobiales</taxon>
        <taxon>Parvibaculaceae</taxon>
        <taxon>Parvibaculum</taxon>
    </lineage>
</organism>
<comment type="similarity">
    <text evidence="1">Belongs to the peptidase C40 family.</text>
</comment>
<dbReference type="InterPro" id="IPR041382">
    <property type="entry name" value="SH3_16"/>
</dbReference>
<feature type="domain" description="NlpC/P60" evidence="5">
    <location>
        <begin position="160"/>
        <end position="286"/>
    </location>
</feature>
<dbReference type="RefSeq" id="WP_152214399.1">
    <property type="nucleotide sequence ID" value="NZ_WESC01000001.1"/>
</dbReference>
<proteinExistence type="inferred from homology"/>
<evidence type="ECO:0000313" key="6">
    <source>
        <dbReference type="EMBL" id="KAB7742848.1"/>
    </source>
</evidence>
<dbReference type="Pfam" id="PF18348">
    <property type="entry name" value="SH3_16"/>
    <property type="match status" value="1"/>
</dbReference>
<keyword evidence="3" id="KW-0378">Hydrolase</keyword>
<keyword evidence="2" id="KW-0645">Protease</keyword>
<dbReference type="InterPro" id="IPR038765">
    <property type="entry name" value="Papain-like_cys_pep_sf"/>
</dbReference>
<reference evidence="6 7" key="1">
    <citation type="submission" date="2019-09" db="EMBL/GenBank/DDBJ databases">
        <title>Parvibaculum sedimenti sp. nov., isolated from sediment.</title>
        <authorList>
            <person name="Wang Y."/>
        </authorList>
    </citation>
    <scope>NUCLEOTIDE SEQUENCE [LARGE SCALE GENOMIC DNA]</scope>
    <source>
        <strain evidence="6 7">HXT-9</strain>
    </source>
</reference>
<dbReference type="Proteomes" id="UP000468901">
    <property type="component" value="Unassembled WGS sequence"/>
</dbReference>
<dbReference type="PANTHER" id="PTHR47053">
    <property type="entry name" value="MUREIN DD-ENDOPEPTIDASE MEPH-RELATED"/>
    <property type="match status" value="1"/>
</dbReference>
<sequence length="288" mass="31798">MSRATGPDRRINPYRDDIAAAYLRGEVKAGRFVDGEDRQVKLPCVPLLQRPDADAPMDTQLLFGENFRAYEEKGGFAWGQSAHDDYVGYVDAKALAPHPYKPSHVVAALRTFVYPRADLKSRPATPLALNAKVKVVGAKGDFSEIERGGWVFTAHLAPVDAFVRDFVSVAEEHLGAPYLWGGRESTGVDCSGLVQASLERAGISSLRDTDMQEATLGERLPEPIDFTTLARGDLVFWKGHVGIMVDAERMIHASGFQMRVVVERLDIAMARISRVAGHVTTIRRLPRR</sequence>
<dbReference type="PANTHER" id="PTHR47053:SF1">
    <property type="entry name" value="MUREIN DD-ENDOPEPTIDASE MEPH-RELATED"/>
    <property type="match status" value="1"/>
</dbReference>
<dbReference type="Pfam" id="PF00877">
    <property type="entry name" value="NLPC_P60"/>
    <property type="match status" value="1"/>
</dbReference>
<keyword evidence="4" id="KW-0788">Thiol protease</keyword>
<evidence type="ECO:0000313" key="7">
    <source>
        <dbReference type="Proteomes" id="UP000468901"/>
    </source>
</evidence>
<evidence type="ECO:0000256" key="1">
    <source>
        <dbReference type="ARBA" id="ARBA00007074"/>
    </source>
</evidence>
<accession>A0A6N6VM49</accession>
<protein>
    <submittedName>
        <fullName evidence="6">Peptidase P60</fullName>
    </submittedName>
</protein>
<dbReference type="EMBL" id="WESC01000001">
    <property type="protein sequence ID" value="KAB7742848.1"/>
    <property type="molecule type" value="Genomic_DNA"/>
</dbReference>
<name>A0A6N6VM49_9HYPH</name>
<evidence type="ECO:0000256" key="4">
    <source>
        <dbReference type="ARBA" id="ARBA00022807"/>
    </source>
</evidence>
<evidence type="ECO:0000259" key="5">
    <source>
        <dbReference type="PROSITE" id="PS51935"/>
    </source>
</evidence>
<comment type="caution">
    <text evidence="6">The sequence shown here is derived from an EMBL/GenBank/DDBJ whole genome shotgun (WGS) entry which is preliminary data.</text>
</comment>
<dbReference type="PROSITE" id="PS51935">
    <property type="entry name" value="NLPC_P60"/>
    <property type="match status" value="1"/>
</dbReference>
<dbReference type="AlphaFoldDB" id="A0A6N6VM49"/>
<keyword evidence="7" id="KW-1185">Reference proteome</keyword>
<dbReference type="GO" id="GO:0008234">
    <property type="term" value="F:cysteine-type peptidase activity"/>
    <property type="evidence" value="ECO:0007669"/>
    <property type="project" value="UniProtKB-KW"/>
</dbReference>
<evidence type="ECO:0000256" key="2">
    <source>
        <dbReference type="ARBA" id="ARBA00022670"/>
    </source>
</evidence>
<evidence type="ECO:0000256" key="3">
    <source>
        <dbReference type="ARBA" id="ARBA00022801"/>
    </source>
</evidence>
<dbReference type="Gene3D" id="3.90.1720.10">
    <property type="entry name" value="endopeptidase domain like (from Nostoc punctiforme)"/>
    <property type="match status" value="1"/>
</dbReference>
<dbReference type="InterPro" id="IPR000064">
    <property type="entry name" value="NLP_P60_dom"/>
</dbReference>
<gene>
    <name evidence="6" type="ORF">F2P47_01595</name>
</gene>
<dbReference type="SUPFAM" id="SSF54001">
    <property type="entry name" value="Cysteine proteinases"/>
    <property type="match status" value="1"/>
</dbReference>